<evidence type="ECO:0000256" key="1">
    <source>
        <dbReference type="SAM" id="MobiDB-lite"/>
    </source>
</evidence>
<gene>
    <name evidence="2" type="ORF">GCM10010358_37080</name>
</gene>
<feature type="region of interest" description="Disordered" evidence="1">
    <location>
        <begin position="1"/>
        <end position="58"/>
    </location>
</feature>
<dbReference type="RefSeq" id="WP_190191379.1">
    <property type="nucleotide sequence ID" value="NZ_BMVU01000016.1"/>
</dbReference>
<feature type="compositionally biased region" description="Low complexity" evidence="1">
    <location>
        <begin position="40"/>
        <end position="52"/>
    </location>
</feature>
<protein>
    <submittedName>
        <fullName evidence="2">Uncharacterized protein</fullName>
    </submittedName>
</protein>
<accession>A0A918U0K6</accession>
<organism evidence="2 3">
    <name type="scientific">Streptomyces minutiscleroticus</name>
    <dbReference type="NCBI Taxonomy" id="68238"/>
    <lineage>
        <taxon>Bacteria</taxon>
        <taxon>Bacillati</taxon>
        <taxon>Actinomycetota</taxon>
        <taxon>Actinomycetes</taxon>
        <taxon>Kitasatosporales</taxon>
        <taxon>Streptomycetaceae</taxon>
        <taxon>Streptomyces</taxon>
    </lineage>
</organism>
<evidence type="ECO:0000313" key="2">
    <source>
        <dbReference type="EMBL" id="GGX79381.1"/>
    </source>
</evidence>
<name>A0A918U0K6_9ACTN</name>
<dbReference type="EMBL" id="BMVU01000016">
    <property type="protein sequence ID" value="GGX79381.1"/>
    <property type="molecule type" value="Genomic_DNA"/>
</dbReference>
<reference evidence="2" key="1">
    <citation type="journal article" date="2014" name="Int. J. Syst. Evol. Microbiol.">
        <title>Complete genome sequence of Corynebacterium casei LMG S-19264T (=DSM 44701T), isolated from a smear-ripened cheese.</title>
        <authorList>
            <consortium name="US DOE Joint Genome Institute (JGI-PGF)"/>
            <person name="Walter F."/>
            <person name="Albersmeier A."/>
            <person name="Kalinowski J."/>
            <person name="Ruckert C."/>
        </authorList>
    </citation>
    <scope>NUCLEOTIDE SEQUENCE</scope>
    <source>
        <strain evidence="2">JCM 4790</strain>
    </source>
</reference>
<sequence length="58" mass="5756">MRLGKALATGVAQERPRTREDGADPGLPLAEGERGTAVSGGEAARDAAGTAAKVPAAR</sequence>
<keyword evidence="3" id="KW-1185">Reference proteome</keyword>
<reference evidence="2" key="2">
    <citation type="submission" date="2020-09" db="EMBL/GenBank/DDBJ databases">
        <authorList>
            <person name="Sun Q."/>
            <person name="Ohkuma M."/>
        </authorList>
    </citation>
    <scope>NUCLEOTIDE SEQUENCE</scope>
    <source>
        <strain evidence="2">JCM 4790</strain>
    </source>
</reference>
<evidence type="ECO:0000313" key="3">
    <source>
        <dbReference type="Proteomes" id="UP000619244"/>
    </source>
</evidence>
<dbReference type="AlphaFoldDB" id="A0A918U0K6"/>
<proteinExistence type="predicted"/>
<dbReference type="Proteomes" id="UP000619244">
    <property type="component" value="Unassembled WGS sequence"/>
</dbReference>
<comment type="caution">
    <text evidence="2">The sequence shown here is derived from an EMBL/GenBank/DDBJ whole genome shotgun (WGS) entry which is preliminary data.</text>
</comment>